<keyword evidence="1" id="KW-0472">Membrane</keyword>
<gene>
    <name evidence="2" type="ORF">SAMN05216565_109143</name>
</gene>
<dbReference type="Proteomes" id="UP000199159">
    <property type="component" value="Unassembled WGS sequence"/>
</dbReference>
<sequence>MSHGFLTPEQAILKKQREKLLFYLSLPIISIAVGLIITFVLSSL</sequence>
<name>A0A1H0W6Y1_9BACI</name>
<keyword evidence="3" id="KW-1185">Reference proteome</keyword>
<evidence type="ECO:0000256" key="1">
    <source>
        <dbReference type="SAM" id="Phobius"/>
    </source>
</evidence>
<keyword evidence="1" id="KW-0812">Transmembrane</keyword>
<reference evidence="3" key="1">
    <citation type="submission" date="2016-10" db="EMBL/GenBank/DDBJ databases">
        <authorList>
            <person name="Varghese N."/>
            <person name="Submissions S."/>
        </authorList>
    </citation>
    <scope>NUCLEOTIDE SEQUENCE [LARGE SCALE GENOMIC DNA]</scope>
    <source>
        <strain evidence="3">IBRC-M10078</strain>
    </source>
</reference>
<proteinExistence type="predicted"/>
<accession>A0A1H0W6Y1</accession>
<organism evidence="2 3">
    <name type="scientific">Litchfieldia salsa</name>
    <dbReference type="NCBI Taxonomy" id="930152"/>
    <lineage>
        <taxon>Bacteria</taxon>
        <taxon>Bacillati</taxon>
        <taxon>Bacillota</taxon>
        <taxon>Bacilli</taxon>
        <taxon>Bacillales</taxon>
        <taxon>Bacillaceae</taxon>
        <taxon>Litchfieldia</taxon>
    </lineage>
</organism>
<dbReference type="EMBL" id="FNJU01000009">
    <property type="protein sequence ID" value="SDP86497.1"/>
    <property type="molecule type" value="Genomic_DNA"/>
</dbReference>
<protein>
    <submittedName>
        <fullName evidence="2">Uncharacterized protein</fullName>
    </submittedName>
</protein>
<evidence type="ECO:0000313" key="3">
    <source>
        <dbReference type="Proteomes" id="UP000199159"/>
    </source>
</evidence>
<evidence type="ECO:0000313" key="2">
    <source>
        <dbReference type="EMBL" id="SDP86497.1"/>
    </source>
</evidence>
<dbReference type="AlphaFoldDB" id="A0A1H0W6Y1"/>
<dbReference type="RefSeq" id="WP_274380244.1">
    <property type="nucleotide sequence ID" value="NZ_FNJU01000009.1"/>
</dbReference>
<feature type="transmembrane region" description="Helical" evidence="1">
    <location>
        <begin position="20"/>
        <end position="41"/>
    </location>
</feature>
<keyword evidence="1" id="KW-1133">Transmembrane helix</keyword>